<evidence type="ECO:0000313" key="3">
    <source>
        <dbReference type="EMBL" id="CAE7278647.1"/>
    </source>
</evidence>
<dbReference type="InterPro" id="IPR029021">
    <property type="entry name" value="Prot-tyrosine_phosphatase-like"/>
</dbReference>
<feature type="compositionally biased region" description="Low complexity" evidence="1">
    <location>
        <begin position="625"/>
        <end position="642"/>
    </location>
</feature>
<feature type="region of interest" description="Disordered" evidence="1">
    <location>
        <begin position="720"/>
        <end position="775"/>
    </location>
</feature>
<name>A0A812MRG3_9DINO</name>
<reference evidence="3" key="1">
    <citation type="submission" date="2021-02" db="EMBL/GenBank/DDBJ databases">
        <authorList>
            <person name="Dougan E. K."/>
            <person name="Rhodes N."/>
            <person name="Thang M."/>
            <person name="Chan C."/>
        </authorList>
    </citation>
    <scope>NUCLEOTIDE SEQUENCE</scope>
</reference>
<dbReference type="InterPro" id="IPR036770">
    <property type="entry name" value="Ankyrin_rpt-contain_sf"/>
</dbReference>
<protein>
    <recommendedName>
        <fullName evidence="2">Tyrosine specific protein phosphatases domain-containing protein</fullName>
    </recommendedName>
</protein>
<organism evidence="3 4">
    <name type="scientific">Symbiodinium necroappetens</name>
    <dbReference type="NCBI Taxonomy" id="1628268"/>
    <lineage>
        <taxon>Eukaryota</taxon>
        <taxon>Sar</taxon>
        <taxon>Alveolata</taxon>
        <taxon>Dinophyceae</taxon>
        <taxon>Suessiales</taxon>
        <taxon>Symbiodiniaceae</taxon>
        <taxon>Symbiodinium</taxon>
    </lineage>
</organism>
<feature type="region of interest" description="Disordered" evidence="1">
    <location>
        <begin position="677"/>
        <end position="700"/>
    </location>
</feature>
<dbReference type="AlphaFoldDB" id="A0A812MRG3"/>
<accession>A0A812MRG3</accession>
<feature type="region of interest" description="Disordered" evidence="1">
    <location>
        <begin position="616"/>
        <end position="643"/>
    </location>
</feature>
<evidence type="ECO:0000259" key="2">
    <source>
        <dbReference type="PROSITE" id="PS50056"/>
    </source>
</evidence>
<dbReference type="EMBL" id="CAJNJA010011744">
    <property type="protein sequence ID" value="CAE7278647.1"/>
    <property type="molecule type" value="Genomic_DNA"/>
</dbReference>
<feature type="compositionally biased region" description="Low complexity" evidence="1">
    <location>
        <begin position="729"/>
        <end position="742"/>
    </location>
</feature>
<sequence>MDHLVPTDSKETRPRITGKGKWKIWTPEAILRAAFAKEVLPARAIAAQVDGSSGSQARETRSFIGECLDKEQKEGWARHVAQGQHDSGGRLSYVLCNMMFDETELEVHVQDFGPGQWNVLASHTQLTIANSGGGPARDFDIIRPPRTIPTKQAVTMWPVLCDGVGGLLPGVCEVEAGFKAILVTCDAAAANLKLLRYLLAVTPDDVLVLPTLCAQHRNGNVIERVSKLLGIIPGSFAVAKTMKAGAAIQQLVRSLERVMSQALVVRQDEPPGLQEEWAFGRRCAKALLDLVASNSDHAGACGSSEEPGKRAKTAKEFFGVLRRALARFKRVAPPLSKLSQSCIRHGLQSAFFPHDLRRAQTQGLWPSLEMIQNPEKLEAALAKLLKTLVADSYGNVRAVSWARNVYNQSHPLHLILDMSQTAAAGHGSGGQLWLGGEAASSDIKVLEKHNITVVAPAARSPEVAESSKVYVYPYKDGTGDIPTVEVLSLVDAIISDLVQGKSVLISCKNGAHRSAVLLALVLLRLTGNPSRTLMNYVSALRNISDFESLPPCKAGRIKAVASSQYLERVEKEFTPVLGPLCGLHELVTPKIFTQRCLELGFSTIPAARPGLFAPSAKKRPHVGRPSAGLVGPSAGSVGSVASSDDDLETVTSYEMVDMASDYDMDVRGFESDAADTMRSLKKPRGATGSEDSVQVSEDDTEASFTKLQRVMADLSALDSKLKSKGDKGGSASASPRGSAASGQGRGYDEFREPGYESDDSANYQPAEEDDAEEPMPSFEDVKKNLQQAGSNSPEVLDRILKLLEKQRLETQRALARMEEQEYSKDFCNDVLQAVLSLQGQAAVDLLERRNPTTIMQIVDSNGMHALHHAGKLGLVAVVEKILEINPAAADKVTRADGRPANWTPMMVLSDNWSGSDDQCQALRYLLWASQPASFGVRTLSGNTCLHLVCSQGNTYFAKRICYALQLSCRKRLLILNIQYSI</sequence>
<feature type="domain" description="Tyrosine specific protein phosphatases" evidence="2">
    <location>
        <begin position="484"/>
        <end position="542"/>
    </location>
</feature>
<dbReference type="Proteomes" id="UP000601435">
    <property type="component" value="Unassembled WGS sequence"/>
</dbReference>
<evidence type="ECO:0000313" key="4">
    <source>
        <dbReference type="Proteomes" id="UP000601435"/>
    </source>
</evidence>
<dbReference type="Gene3D" id="3.90.190.10">
    <property type="entry name" value="Protein tyrosine phosphatase superfamily"/>
    <property type="match status" value="1"/>
</dbReference>
<keyword evidence="4" id="KW-1185">Reference proteome</keyword>
<dbReference type="InterPro" id="IPR000387">
    <property type="entry name" value="Tyr_Pase_dom"/>
</dbReference>
<dbReference type="PROSITE" id="PS50056">
    <property type="entry name" value="TYR_PHOSPHATASE_2"/>
    <property type="match status" value="1"/>
</dbReference>
<gene>
    <name evidence="3" type="ORF">SNEC2469_LOCUS6781</name>
</gene>
<comment type="caution">
    <text evidence="3">The sequence shown here is derived from an EMBL/GenBank/DDBJ whole genome shotgun (WGS) entry which is preliminary data.</text>
</comment>
<evidence type="ECO:0000256" key="1">
    <source>
        <dbReference type="SAM" id="MobiDB-lite"/>
    </source>
</evidence>
<dbReference type="SUPFAM" id="SSF48403">
    <property type="entry name" value="Ankyrin repeat"/>
    <property type="match status" value="1"/>
</dbReference>
<dbReference type="Gene3D" id="1.25.40.20">
    <property type="entry name" value="Ankyrin repeat-containing domain"/>
    <property type="match status" value="1"/>
</dbReference>
<proteinExistence type="predicted"/>
<dbReference type="SUPFAM" id="SSF52799">
    <property type="entry name" value="(Phosphotyrosine protein) phosphatases II"/>
    <property type="match status" value="1"/>
</dbReference>
<dbReference type="OrthoDB" id="426221at2759"/>